<dbReference type="RefSeq" id="WP_207904351.1">
    <property type="nucleotide sequence ID" value="NZ_BAAAVY010000037.1"/>
</dbReference>
<dbReference type="GO" id="GO:0009097">
    <property type="term" value="P:isoleucine biosynthetic process"/>
    <property type="evidence" value="ECO:0007669"/>
    <property type="project" value="TreeGrafter"/>
</dbReference>
<evidence type="ECO:0000256" key="3">
    <source>
        <dbReference type="RuleBase" id="RU362132"/>
    </source>
</evidence>
<feature type="domain" description="Thiamine pyrophosphate enzyme N-terminal TPP-binding" evidence="6">
    <location>
        <begin position="11"/>
        <end position="130"/>
    </location>
</feature>
<dbReference type="InterPro" id="IPR012000">
    <property type="entry name" value="Thiamin_PyroP_enz_cen_dom"/>
</dbReference>
<dbReference type="EMBL" id="UFSM01000004">
    <property type="protein sequence ID" value="SUY29359.1"/>
    <property type="molecule type" value="Genomic_DNA"/>
</dbReference>
<dbReference type="GO" id="GO:0050660">
    <property type="term" value="F:flavin adenine dinucleotide binding"/>
    <property type="evidence" value="ECO:0007669"/>
    <property type="project" value="TreeGrafter"/>
</dbReference>
<feature type="domain" description="Thiamine pyrophosphate enzyme TPP-binding" evidence="5">
    <location>
        <begin position="392"/>
        <end position="527"/>
    </location>
</feature>
<reference evidence="7 8" key="1">
    <citation type="submission" date="2018-06" db="EMBL/GenBank/DDBJ databases">
        <authorList>
            <consortium name="Pathogen Informatics"/>
            <person name="Doyle S."/>
        </authorList>
    </citation>
    <scope>NUCLEOTIDE SEQUENCE [LARGE SCALE GENOMIC DNA]</scope>
    <source>
        <strain evidence="7 8">NCTC10684</strain>
    </source>
</reference>
<dbReference type="GO" id="GO:0000287">
    <property type="term" value="F:magnesium ion binding"/>
    <property type="evidence" value="ECO:0007669"/>
    <property type="project" value="InterPro"/>
</dbReference>
<evidence type="ECO:0000259" key="6">
    <source>
        <dbReference type="Pfam" id="PF02776"/>
    </source>
</evidence>
<evidence type="ECO:0000256" key="1">
    <source>
        <dbReference type="ARBA" id="ARBA00007812"/>
    </source>
</evidence>
<dbReference type="Pfam" id="PF02775">
    <property type="entry name" value="TPP_enzyme_C"/>
    <property type="match status" value="1"/>
</dbReference>
<organism evidence="7 8">
    <name type="scientific">Aminobacter aminovorans</name>
    <name type="common">Chelatobacter heintzii</name>
    <dbReference type="NCBI Taxonomy" id="83263"/>
    <lineage>
        <taxon>Bacteria</taxon>
        <taxon>Pseudomonadati</taxon>
        <taxon>Pseudomonadota</taxon>
        <taxon>Alphaproteobacteria</taxon>
        <taxon>Hyphomicrobiales</taxon>
        <taxon>Phyllobacteriaceae</taxon>
        <taxon>Aminobacter</taxon>
    </lineage>
</organism>
<dbReference type="SUPFAM" id="SSF52518">
    <property type="entry name" value="Thiamin diphosphate-binding fold (THDP-binding)"/>
    <property type="match status" value="2"/>
</dbReference>
<dbReference type="NCBIfam" id="NF006122">
    <property type="entry name" value="PRK08266.1"/>
    <property type="match status" value="1"/>
</dbReference>
<dbReference type="InterPro" id="IPR045229">
    <property type="entry name" value="TPP_enz"/>
</dbReference>
<comment type="similarity">
    <text evidence="1 3">Belongs to the TPP enzyme family.</text>
</comment>
<dbReference type="InterPro" id="IPR011766">
    <property type="entry name" value="TPP_enzyme_TPP-bd"/>
</dbReference>
<sequence length="555" mass="58392">MNGNYEPMELTGGQALVAQLLEEGVTDIFGIPGIQLDWAVDAIRSQPDRIRYIMPRHEQATSYMADGYARTTGREGVFMVVPGPGVLNALSGLATAYACSSRVLCISGQIPSTLIGQKHGMLHEIPDQSGILKSLTKWHGIAHRPEDVPALVHEAFVQLRSGHPRPVAIELPPDVLQAKGVTKVLPRAEFSRLEPQPDTIKEAAAILAQAKFPVIQVGGGAAASGAGKAILALAERLQAPVVMTDGARGLLDDNHPLALTSLGGRAVFPHADVIVAVGTRFIDGIAKPTHASGDTRYVYVNVDAGAAGAPRTPGCLVLSDATAAAEALLAALPSEVRVSASDKIGKVKAWSASQTDAIQPQTDYVRAIRSSMAMDDILVSELTQVGYFSNIAFPVHAANSYVTPGYQGTLGYGFNTALGAAHGNPDRRVVSLNGDGGFGWGMQELATLARDGCNMSVVVFVDGHYGNVRRIQQRTFGDTFAVELANPDFAHLASAFGLPFEKVDSPSGLHDALVRAKDSNGPALIAVSVGEMPSPWALIHPFVPSPVTPPANPLG</sequence>
<evidence type="ECO:0000256" key="2">
    <source>
        <dbReference type="ARBA" id="ARBA00023052"/>
    </source>
</evidence>
<dbReference type="EC" id="2.2.1.6" evidence="7"/>
<evidence type="ECO:0000259" key="5">
    <source>
        <dbReference type="Pfam" id="PF02775"/>
    </source>
</evidence>
<dbReference type="Proteomes" id="UP000254701">
    <property type="component" value="Unassembled WGS sequence"/>
</dbReference>
<dbReference type="CDD" id="cd07035">
    <property type="entry name" value="TPP_PYR_POX_like"/>
    <property type="match status" value="1"/>
</dbReference>
<evidence type="ECO:0000259" key="4">
    <source>
        <dbReference type="Pfam" id="PF00205"/>
    </source>
</evidence>
<dbReference type="GO" id="GO:0009099">
    <property type="term" value="P:L-valine biosynthetic process"/>
    <property type="evidence" value="ECO:0007669"/>
    <property type="project" value="TreeGrafter"/>
</dbReference>
<dbReference type="Pfam" id="PF00205">
    <property type="entry name" value="TPP_enzyme_M"/>
    <property type="match status" value="1"/>
</dbReference>
<dbReference type="AlphaFoldDB" id="A0A381IPF4"/>
<dbReference type="InterPro" id="IPR000399">
    <property type="entry name" value="TPP-bd_CS"/>
</dbReference>
<dbReference type="InterPro" id="IPR012001">
    <property type="entry name" value="Thiamin_PyroP_enz_TPP-bd_dom"/>
</dbReference>
<name>A0A381IPF4_AMIAI</name>
<dbReference type="Gene3D" id="3.40.50.1220">
    <property type="entry name" value="TPP-binding domain"/>
    <property type="match status" value="1"/>
</dbReference>
<dbReference type="PANTHER" id="PTHR18968">
    <property type="entry name" value="THIAMINE PYROPHOSPHATE ENZYMES"/>
    <property type="match status" value="1"/>
</dbReference>
<protein>
    <submittedName>
        <fullName evidence="7">Acetolactate synthase isozyme 1 large subunit</fullName>
        <ecNumber evidence="7">2.2.1.6</ecNumber>
    </submittedName>
</protein>
<proteinExistence type="inferred from homology"/>
<accession>A0A381IPF4</accession>
<keyword evidence="7" id="KW-0808">Transferase</keyword>
<evidence type="ECO:0000313" key="8">
    <source>
        <dbReference type="Proteomes" id="UP000254701"/>
    </source>
</evidence>
<dbReference type="InterPro" id="IPR029035">
    <property type="entry name" value="DHS-like_NAD/FAD-binding_dom"/>
</dbReference>
<dbReference type="InterPro" id="IPR029061">
    <property type="entry name" value="THDP-binding"/>
</dbReference>
<dbReference type="Gene3D" id="3.40.50.970">
    <property type="match status" value="2"/>
</dbReference>
<dbReference type="PROSITE" id="PS00187">
    <property type="entry name" value="TPP_ENZYMES"/>
    <property type="match status" value="1"/>
</dbReference>
<dbReference type="PANTHER" id="PTHR18968:SF167">
    <property type="entry name" value="ACETOLACTATE SYNTHASE LARGE SUBUNIT ILVB2-RELATED"/>
    <property type="match status" value="1"/>
</dbReference>
<gene>
    <name evidence="7" type="primary">ilvB_3</name>
    <name evidence="7" type="ORF">NCTC10684_05592</name>
</gene>
<dbReference type="Pfam" id="PF02776">
    <property type="entry name" value="TPP_enzyme_N"/>
    <property type="match status" value="1"/>
</dbReference>
<dbReference type="CDD" id="cd00568">
    <property type="entry name" value="TPP_enzymes"/>
    <property type="match status" value="1"/>
</dbReference>
<dbReference type="GO" id="GO:0003984">
    <property type="term" value="F:acetolactate synthase activity"/>
    <property type="evidence" value="ECO:0007669"/>
    <property type="project" value="UniProtKB-EC"/>
</dbReference>
<dbReference type="SUPFAM" id="SSF52467">
    <property type="entry name" value="DHS-like NAD/FAD-binding domain"/>
    <property type="match status" value="1"/>
</dbReference>
<dbReference type="GO" id="GO:0030976">
    <property type="term" value="F:thiamine pyrophosphate binding"/>
    <property type="evidence" value="ECO:0007669"/>
    <property type="project" value="InterPro"/>
</dbReference>
<feature type="domain" description="Thiamine pyrophosphate enzyme central" evidence="4">
    <location>
        <begin position="200"/>
        <end position="328"/>
    </location>
</feature>
<dbReference type="GO" id="GO:0005948">
    <property type="term" value="C:acetolactate synthase complex"/>
    <property type="evidence" value="ECO:0007669"/>
    <property type="project" value="TreeGrafter"/>
</dbReference>
<keyword evidence="2 3" id="KW-0786">Thiamine pyrophosphate</keyword>
<evidence type="ECO:0000313" key="7">
    <source>
        <dbReference type="EMBL" id="SUY29359.1"/>
    </source>
</evidence>